<sequence length="330" mass="34470">MAIFRPFAGVRALVAATALALGALAAGPALAQDWPAKPVRVVVNFPPGGVADVLARLISQSIAQTLGQPFVIENRAGANGNIGGDAVAKADADGYTFLFSSGGVASVNPHIYPNMPFDPAKDLTPVAAAARVLVYLMTRPDIPAKDVTAFIAHARANPGKLTYASPGNGSSPHLASEMLNAATGIESVHVPYRGAAPAMVDLLAGQVDYMFDPGVGLEHAKEGKLRLLAVGSPTRSPLFPDTPTLAEAGIEGFNADTWFGFYAPAGTDPGIIERLNAEVNRVLAQPAVQQRIVDIGGEAAPMSPQEFAQKAKEDSDRYGKLIRDRDIKAN</sequence>
<dbReference type="PANTHER" id="PTHR42928:SF5">
    <property type="entry name" value="BLR1237 PROTEIN"/>
    <property type="match status" value="1"/>
</dbReference>
<dbReference type="Pfam" id="PF03401">
    <property type="entry name" value="TctC"/>
    <property type="match status" value="1"/>
</dbReference>
<proteinExistence type="inferred from homology"/>
<dbReference type="Gene3D" id="3.40.190.150">
    <property type="entry name" value="Bordetella uptake gene, domain 1"/>
    <property type="match status" value="1"/>
</dbReference>
<gene>
    <name evidence="4" type="ORF">FOZ76_15840</name>
</gene>
<feature type="chain" id="PRO_5022024317" evidence="3">
    <location>
        <begin position="32"/>
        <end position="330"/>
    </location>
</feature>
<evidence type="ECO:0000313" key="5">
    <source>
        <dbReference type="Proteomes" id="UP000318405"/>
    </source>
</evidence>
<dbReference type="AlphaFoldDB" id="A0A556AJ28"/>
<feature type="signal peptide" evidence="3">
    <location>
        <begin position="1"/>
        <end position="31"/>
    </location>
</feature>
<dbReference type="SUPFAM" id="SSF53850">
    <property type="entry name" value="Periplasmic binding protein-like II"/>
    <property type="match status" value="1"/>
</dbReference>
<dbReference type="EMBL" id="VLTJ01000029">
    <property type="protein sequence ID" value="TSH92865.1"/>
    <property type="molecule type" value="Genomic_DNA"/>
</dbReference>
<feature type="compositionally biased region" description="Basic and acidic residues" evidence="2">
    <location>
        <begin position="309"/>
        <end position="330"/>
    </location>
</feature>
<dbReference type="OrthoDB" id="8678477at2"/>
<evidence type="ECO:0000256" key="1">
    <source>
        <dbReference type="ARBA" id="ARBA00006987"/>
    </source>
</evidence>
<keyword evidence="3" id="KW-0732">Signal</keyword>
<dbReference type="InterPro" id="IPR042100">
    <property type="entry name" value="Bug_dom1"/>
</dbReference>
<dbReference type="RefSeq" id="WP_143949231.1">
    <property type="nucleotide sequence ID" value="NZ_BAABMB010000001.1"/>
</dbReference>
<reference evidence="4 5" key="1">
    <citation type="submission" date="2019-07" db="EMBL/GenBank/DDBJ databases">
        <title>Qingshengfaniella alkalisoli gen. nov., sp. nov., isolated from saline soil.</title>
        <authorList>
            <person name="Xu L."/>
            <person name="Huang X.-X."/>
            <person name="Sun J.-Q."/>
        </authorList>
    </citation>
    <scope>NUCLEOTIDE SEQUENCE [LARGE SCALE GENOMIC DNA]</scope>
    <source>
        <strain evidence="4 5">DSM 27279</strain>
    </source>
</reference>
<dbReference type="Gene3D" id="3.40.190.10">
    <property type="entry name" value="Periplasmic binding protein-like II"/>
    <property type="match status" value="1"/>
</dbReference>
<comment type="similarity">
    <text evidence="1">Belongs to the UPF0065 (bug) family.</text>
</comment>
<dbReference type="Proteomes" id="UP000318405">
    <property type="component" value="Unassembled WGS sequence"/>
</dbReference>
<evidence type="ECO:0000256" key="3">
    <source>
        <dbReference type="SAM" id="SignalP"/>
    </source>
</evidence>
<accession>A0A556AJ28</accession>
<dbReference type="PANTHER" id="PTHR42928">
    <property type="entry name" value="TRICARBOXYLATE-BINDING PROTEIN"/>
    <property type="match status" value="1"/>
</dbReference>
<organism evidence="4 5">
    <name type="scientific">Verticiella sediminum</name>
    <dbReference type="NCBI Taxonomy" id="1247510"/>
    <lineage>
        <taxon>Bacteria</taxon>
        <taxon>Pseudomonadati</taxon>
        <taxon>Pseudomonadota</taxon>
        <taxon>Betaproteobacteria</taxon>
        <taxon>Burkholderiales</taxon>
        <taxon>Alcaligenaceae</taxon>
        <taxon>Verticiella</taxon>
    </lineage>
</organism>
<comment type="caution">
    <text evidence="4">The sequence shown here is derived from an EMBL/GenBank/DDBJ whole genome shotgun (WGS) entry which is preliminary data.</text>
</comment>
<dbReference type="InterPro" id="IPR005064">
    <property type="entry name" value="BUG"/>
</dbReference>
<feature type="region of interest" description="Disordered" evidence="2">
    <location>
        <begin position="300"/>
        <end position="330"/>
    </location>
</feature>
<evidence type="ECO:0000313" key="4">
    <source>
        <dbReference type="EMBL" id="TSH92865.1"/>
    </source>
</evidence>
<dbReference type="CDD" id="cd13578">
    <property type="entry name" value="PBP2_Bug27"/>
    <property type="match status" value="1"/>
</dbReference>
<protein>
    <submittedName>
        <fullName evidence="4">Tripartite tricarboxylate transporter substrate binding protein</fullName>
    </submittedName>
</protein>
<keyword evidence="5" id="KW-1185">Reference proteome</keyword>
<name>A0A556AJ28_9BURK</name>
<dbReference type="PIRSF" id="PIRSF017082">
    <property type="entry name" value="YflP"/>
    <property type="match status" value="1"/>
</dbReference>
<evidence type="ECO:0000256" key="2">
    <source>
        <dbReference type="SAM" id="MobiDB-lite"/>
    </source>
</evidence>